<evidence type="ECO:0000313" key="1">
    <source>
        <dbReference type="Proteomes" id="UP000095286"/>
    </source>
</evidence>
<organism evidence="1 2">
    <name type="scientific">Rhabditophanes sp. KR3021</name>
    <dbReference type="NCBI Taxonomy" id="114890"/>
    <lineage>
        <taxon>Eukaryota</taxon>
        <taxon>Metazoa</taxon>
        <taxon>Ecdysozoa</taxon>
        <taxon>Nematoda</taxon>
        <taxon>Chromadorea</taxon>
        <taxon>Rhabditida</taxon>
        <taxon>Tylenchina</taxon>
        <taxon>Panagrolaimomorpha</taxon>
        <taxon>Strongyloidoidea</taxon>
        <taxon>Alloionematidae</taxon>
        <taxon>Rhabditophanes</taxon>
    </lineage>
</organism>
<evidence type="ECO:0000313" key="2">
    <source>
        <dbReference type="WBParaSite" id="RSKR_0001121000.1"/>
    </source>
</evidence>
<reference evidence="2" key="1">
    <citation type="submission" date="2016-11" db="UniProtKB">
        <authorList>
            <consortium name="WormBaseParasite"/>
        </authorList>
    </citation>
    <scope>IDENTIFICATION</scope>
    <source>
        <strain evidence="2">KR3021</strain>
    </source>
</reference>
<protein>
    <submittedName>
        <fullName evidence="2">Saposin B-type domain-containing protein</fullName>
    </submittedName>
</protein>
<dbReference type="Proteomes" id="UP000095286">
    <property type="component" value="Unplaced"/>
</dbReference>
<sequence length="97" mass="10762">MKLIAILLSLCFFATIVNADIKCNLCLDAVKELEQYLKDNENNAEGAADAICTKISGGFPLLRGICDELFDREIEHLIDGIEKNEPPRTICQSVNMC</sequence>
<accession>A0AC35UHZ3</accession>
<name>A0AC35UHZ3_9BILA</name>
<dbReference type="WBParaSite" id="RSKR_0001121000.1">
    <property type="protein sequence ID" value="RSKR_0001121000.1"/>
    <property type="gene ID" value="RSKR_0001121000"/>
</dbReference>
<proteinExistence type="predicted"/>